<dbReference type="Gene3D" id="3.40.605.10">
    <property type="entry name" value="Aldehyde Dehydrogenase, Chain A, domain 1"/>
    <property type="match status" value="1"/>
</dbReference>
<dbReference type="InterPro" id="IPR016161">
    <property type="entry name" value="Ald_DH/histidinol_DH"/>
</dbReference>
<evidence type="ECO:0000256" key="1">
    <source>
        <dbReference type="ARBA" id="ARBA00009986"/>
    </source>
</evidence>
<dbReference type="SUPFAM" id="SSF53720">
    <property type="entry name" value="ALDH-like"/>
    <property type="match status" value="1"/>
</dbReference>
<dbReference type="GO" id="GO:0006081">
    <property type="term" value="P:aldehyde metabolic process"/>
    <property type="evidence" value="ECO:0007669"/>
    <property type="project" value="InterPro"/>
</dbReference>
<feature type="active site" evidence="5">
    <location>
        <position position="251"/>
    </location>
</feature>
<dbReference type="GO" id="GO:0004029">
    <property type="term" value="F:aldehyde dehydrogenase (NAD+) activity"/>
    <property type="evidence" value="ECO:0007669"/>
    <property type="project" value="TreeGrafter"/>
</dbReference>
<dbReference type="Pfam" id="PF00171">
    <property type="entry name" value="Aldedh"/>
    <property type="match status" value="1"/>
</dbReference>
<protein>
    <recommendedName>
        <fullName evidence="4">Aldehyde dehydrogenase</fullName>
    </recommendedName>
</protein>
<dbReference type="RefSeq" id="WP_149860739.1">
    <property type="nucleotide sequence ID" value="NZ_VUOD01000005.1"/>
</dbReference>
<gene>
    <name evidence="9" type="ORF">F0415_08255</name>
</gene>
<dbReference type="PANTHER" id="PTHR43570:SF20">
    <property type="entry name" value="ALDEHYDE DEHYDROGENASE ALDX-RELATED"/>
    <property type="match status" value="1"/>
</dbReference>
<dbReference type="PIRSF" id="PIRSF036492">
    <property type="entry name" value="ALDH"/>
    <property type="match status" value="1"/>
</dbReference>
<dbReference type="InterPro" id="IPR016163">
    <property type="entry name" value="Ald_DH_C"/>
</dbReference>
<dbReference type="InterPro" id="IPR016162">
    <property type="entry name" value="Ald_DH_N"/>
</dbReference>
<reference evidence="9 10" key="2">
    <citation type="submission" date="2019-09" db="EMBL/GenBank/DDBJ databases">
        <authorList>
            <person name="Mazur A."/>
        </authorList>
    </citation>
    <scope>NUCLEOTIDE SEQUENCE [LARGE SCALE GENOMIC DNA]</scope>
    <source>
        <strain evidence="9 10">3729k</strain>
    </source>
</reference>
<proteinExistence type="inferred from homology"/>
<evidence type="ECO:0000259" key="8">
    <source>
        <dbReference type="Pfam" id="PF00171"/>
    </source>
</evidence>
<dbReference type="Gene3D" id="3.40.309.10">
    <property type="entry name" value="Aldehyde Dehydrogenase, Chain A, domain 2"/>
    <property type="match status" value="1"/>
</dbReference>
<feature type="domain" description="Aldehyde dehydrogenase" evidence="8">
    <location>
        <begin position="28"/>
        <end position="441"/>
    </location>
</feature>
<dbReference type="PROSITE" id="PS00687">
    <property type="entry name" value="ALDEHYDE_DEHYDR_GLU"/>
    <property type="match status" value="1"/>
</dbReference>
<keyword evidence="10" id="KW-1185">Reference proteome</keyword>
<dbReference type="InterPro" id="IPR029510">
    <property type="entry name" value="Ald_DH_CS_GLU"/>
</dbReference>
<keyword evidence="2 4" id="KW-0560">Oxidoreductase</keyword>
<evidence type="ECO:0000256" key="2">
    <source>
        <dbReference type="ARBA" id="ARBA00023002"/>
    </source>
</evidence>
<evidence type="ECO:0000256" key="7">
    <source>
        <dbReference type="RuleBase" id="RU003345"/>
    </source>
</evidence>
<dbReference type="GO" id="GO:0005737">
    <property type="term" value="C:cytoplasm"/>
    <property type="evidence" value="ECO:0007669"/>
    <property type="project" value="TreeGrafter"/>
</dbReference>
<comment type="caution">
    <text evidence="9">The sequence shown here is derived from an EMBL/GenBank/DDBJ whole genome shotgun (WGS) entry which is preliminary data.</text>
</comment>
<evidence type="ECO:0000313" key="10">
    <source>
        <dbReference type="Proteomes" id="UP000322165"/>
    </source>
</evidence>
<reference evidence="9 10" key="1">
    <citation type="submission" date="2019-09" db="EMBL/GenBank/DDBJ databases">
        <title>Arenimonas chukotkensis sp. nov., a bacterium isolated from Chukotka hot spring, Arctic region, Russia.</title>
        <authorList>
            <person name="Zayulina K.S."/>
            <person name="Prokofeva M.I."/>
            <person name="Elcheninov A.G."/>
            <person name="Novikov A."/>
            <person name="Kochetkova T.V."/>
            <person name="Kublanov I.V."/>
        </authorList>
    </citation>
    <scope>NUCLEOTIDE SEQUENCE [LARGE SCALE GENOMIC DNA]</scope>
    <source>
        <strain evidence="9 10">3729k</strain>
    </source>
</reference>
<evidence type="ECO:0000256" key="5">
    <source>
        <dbReference type="PIRSR" id="PIRSR036492-1"/>
    </source>
</evidence>
<evidence type="ECO:0000256" key="6">
    <source>
        <dbReference type="PROSITE-ProRule" id="PRU10007"/>
    </source>
</evidence>
<dbReference type="PANTHER" id="PTHR43570">
    <property type="entry name" value="ALDEHYDE DEHYDROGENASE"/>
    <property type="match status" value="1"/>
</dbReference>
<dbReference type="AlphaFoldDB" id="A0A5B2ZC34"/>
<accession>A0A5B2ZC34</accession>
<evidence type="ECO:0000256" key="4">
    <source>
        <dbReference type="PIRNR" id="PIRNR036492"/>
    </source>
</evidence>
<dbReference type="InterPro" id="IPR012394">
    <property type="entry name" value="Aldehyde_DH_NAD(P)"/>
</dbReference>
<sequence length="472" mass="52244">MDTPTPLDLDLGRMLERLRQAHRRKRPDYAQRMDDLARLAEAVKRHADELVRAVSGDFGRRSRHVTQSADLMTTLGEIRHLRKHLRRWMRPRRAPVNAAFLPARAELLPQPLGVVGIMAPWNYPIQLLLIPLADAIAAGNHVMAKPSEFAPRTAAVLAKVVSESFPPDRVVLVQGDAELGAAFSRLPFDHLLFTGSTAVGRKVMAAAAPNLTPVTLELGGKSPALIAPGYDLRHAAARIAVGKCFNAGQTCVAPDYVLVPRAQRDELARLLLAELRRLYPSLATNPDYTAIVNARQAARLRDMLDEARERGVTVMQHRPDQEPPPPGIELIPPTLLLDPPDELRVMREEIFGPLLPLKSYDSHDEAIAYILERDRPLAFYPFDRDRRRLRRSLEAVVAGSVCVNDTLVQFGQDELPVGGVGASGMGRYHGEAGFLAFSHLQPVMHQPRLNAVGLFDPPYGRVADALLRLLAR</sequence>
<keyword evidence="3" id="KW-0520">NAD</keyword>
<dbReference type="InterPro" id="IPR015590">
    <property type="entry name" value="Aldehyde_DH_dom"/>
</dbReference>
<evidence type="ECO:0000313" key="9">
    <source>
        <dbReference type="EMBL" id="KAA2284681.1"/>
    </source>
</evidence>
<dbReference type="Proteomes" id="UP000322165">
    <property type="component" value="Unassembled WGS sequence"/>
</dbReference>
<dbReference type="CDD" id="cd07133">
    <property type="entry name" value="ALDH_CALDH_CalB"/>
    <property type="match status" value="1"/>
</dbReference>
<comment type="similarity">
    <text evidence="1 4 7">Belongs to the aldehyde dehydrogenase family.</text>
</comment>
<organism evidence="9 10">
    <name type="scientific">Arenimonas fontis</name>
    <dbReference type="NCBI Taxonomy" id="2608255"/>
    <lineage>
        <taxon>Bacteria</taxon>
        <taxon>Pseudomonadati</taxon>
        <taxon>Pseudomonadota</taxon>
        <taxon>Gammaproteobacteria</taxon>
        <taxon>Lysobacterales</taxon>
        <taxon>Lysobacteraceae</taxon>
        <taxon>Arenimonas</taxon>
    </lineage>
</organism>
<dbReference type="EMBL" id="VUOD01000005">
    <property type="protein sequence ID" value="KAA2284681.1"/>
    <property type="molecule type" value="Genomic_DNA"/>
</dbReference>
<feature type="active site" evidence="5 6">
    <location>
        <position position="217"/>
    </location>
</feature>
<name>A0A5B2ZC34_9GAMM</name>
<evidence type="ECO:0000256" key="3">
    <source>
        <dbReference type="ARBA" id="ARBA00023027"/>
    </source>
</evidence>